<accession>A0AAD4C9A6</accession>
<evidence type="ECO:0000313" key="2">
    <source>
        <dbReference type="EMBL" id="KAF8452820.1"/>
    </source>
</evidence>
<dbReference type="GO" id="GO:0005525">
    <property type="term" value="F:GTP binding"/>
    <property type="evidence" value="ECO:0007669"/>
    <property type="project" value="InterPro"/>
</dbReference>
<dbReference type="CDD" id="cd00882">
    <property type="entry name" value="Ras_like_GTPase"/>
    <property type="match status" value="1"/>
</dbReference>
<dbReference type="InterPro" id="IPR006073">
    <property type="entry name" value="GTP-bd"/>
</dbReference>
<dbReference type="AlphaFoldDB" id="A0AAD4C9A6"/>
<dbReference type="SUPFAM" id="SSF52540">
    <property type="entry name" value="P-loop containing nucleoside triphosphate hydrolases"/>
    <property type="match status" value="1"/>
</dbReference>
<proteinExistence type="predicted"/>
<sequence>MSARAAAVRDRFPRFRILVIGRANAGKTTLLQRVCKTTESPIVCDRNGRKVKIDVKGTESRGEHDIEHEISFKSNDRFVFHDSRGFEAGGEDELKRVRRFVAKRAENQALEDRLHAIWYCIPMNEHARPITVAEEVFFSKCGTGRVPVIAIFTKFDALHAVAFSELRGQGMGIREATARAPRHAGRMFRHWDYAGMLRVRKYPPKNFVCMGGMDKEEADCTALISCTAEALGDDVLETLLVSAQQVNLELSVNYAVKRKNLA</sequence>
<reference evidence="2" key="1">
    <citation type="submission" date="2019-10" db="EMBL/GenBank/DDBJ databases">
        <authorList>
            <consortium name="DOE Joint Genome Institute"/>
            <person name="Kuo A."/>
            <person name="Miyauchi S."/>
            <person name="Kiss E."/>
            <person name="Drula E."/>
            <person name="Kohler A."/>
            <person name="Sanchez-Garcia M."/>
            <person name="Andreopoulos B."/>
            <person name="Barry K.W."/>
            <person name="Bonito G."/>
            <person name="Buee M."/>
            <person name="Carver A."/>
            <person name="Chen C."/>
            <person name="Cichocki N."/>
            <person name="Clum A."/>
            <person name="Culley D."/>
            <person name="Crous P.W."/>
            <person name="Fauchery L."/>
            <person name="Girlanda M."/>
            <person name="Hayes R."/>
            <person name="Keri Z."/>
            <person name="LaButti K."/>
            <person name="Lipzen A."/>
            <person name="Lombard V."/>
            <person name="Magnuson J."/>
            <person name="Maillard F."/>
            <person name="Morin E."/>
            <person name="Murat C."/>
            <person name="Nolan M."/>
            <person name="Ohm R."/>
            <person name="Pangilinan J."/>
            <person name="Pereira M."/>
            <person name="Perotto S."/>
            <person name="Peter M."/>
            <person name="Riley R."/>
            <person name="Sitrit Y."/>
            <person name="Stielow B."/>
            <person name="Szollosi G."/>
            <person name="Zifcakova L."/>
            <person name="Stursova M."/>
            <person name="Spatafora J.W."/>
            <person name="Tedersoo L."/>
            <person name="Vaario L.-M."/>
            <person name="Yamada A."/>
            <person name="Yan M."/>
            <person name="Wang P."/>
            <person name="Xu J."/>
            <person name="Bruns T."/>
            <person name="Baldrian P."/>
            <person name="Vilgalys R."/>
            <person name="Henrissat B."/>
            <person name="Grigoriev I.V."/>
            <person name="Hibbett D."/>
            <person name="Nagy L.G."/>
            <person name="Martin F.M."/>
        </authorList>
    </citation>
    <scope>NUCLEOTIDE SEQUENCE</scope>
    <source>
        <strain evidence="2">BED1</strain>
    </source>
</reference>
<gene>
    <name evidence="2" type="ORF">L210DRAFT_3639275</name>
</gene>
<evidence type="ECO:0000259" key="1">
    <source>
        <dbReference type="Pfam" id="PF01926"/>
    </source>
</evidence>
<feature type="domain" description="G" evidence="1">
    <location>
        <begin position="16"/>
        <end position="102"/>
    </location>
</feature>
<dbReference type="Gene3D" id="3.40.50.300">
    <property type="entry name" value="P-loop containing nucleotide triphosphate hydrolases"/>
    <property type="match status" value="1"/>
</dbReference>
<keyword evidence="3" id="KW-1185">Reference proteome</keyword>
<dbReference type="Pfam" id="PF01926">
    <property type="entry name" value="MMR_HSR1"/>
    <property type="match status" value="1"/>
</dbReference>
<protein>
    <recommendedName>
        <fullName evidence="1">G domain-containing protein</fullName>
    </recommendedName>
</protein>
<dbReference type="EMBL" id="WHUW01000001">
    <property type="protein sequence ID" value="KAF8452820.1"/>
    <property type="molecule type" value="Genomic_DNA"/>
</dbReference>
<dbReference type="InterPro" id="IPR027417">
    <property type="entry name" value="P-loop_NTPase"/>
</dbReference>
<comment type="caution">
    <text evidence="2">The sequence shown here is derived from an EMBL/GenBank/DDBJ whole genome shotgun (WGS) entry which is preliminary data.</text>
</comment>
<reference evidence="2" key="2">
    <citation type="journal article" date="2020" name="Nat. Commun.">
        <title>Large-scale genome sequencing of mycorrhizal fungi provides insights into the early evolution of symbiotic traits.</title>
        <authorList>
            <person name="Miyauchi S."/>
            <person name="Kiss E."/>
            <person name="Kuo A."/>
            <person name="Drula E."/>
            <person name="Kohler A."/>
            <person name="Sanchez-Garcia M."/>
            <person name="Morin E."/>
            <person name="Andreopoulos B."/>
            <person name="Barry K.W."/>
            <person name="Bonito G."/>
            <person name="Buee M."/>
            <person name="Carver A."/>
            <person name="Chen C."/>
            <person name="Cichocki N."/>
            <person name="Clum A."/>
            <person name="Culley D."/>
            <person name="Crous P.W."/>
            <person name="Fauchery L."/>
            <person name="Girlanda M."/>
            <person name="Hayes R.D."/>
            <person name="Keri Z."/>
            <person name="LaButti K."/>
            <person name="Lipzen A."/>
            <person name="Lombard V."/>
            <person name="Magnuson J."/>
            <person name="Maillard F."/>
            <person name="Murat C."/>
            <person name="Nolan M."/>
            <person name="Ohm R.A."/>
            <person name="Pangilinan J."/>
            <person name="Pereira M.F."/>
            <person name="Perotto S."/>
            <person name="Peter M."/>
            <person name="Pfister S."/>
            <person name="Riley R."/>
            <person name="Sitrit Y."/>
            <person name="Stielow J.B."/>
            <person name="Szollosi G."/>
            <person name="Zifcakova L."/>
            <person name="Stursova M."/>
            <person name="Spatafora J.W."/>
            <person name="Tedersoo L."/>
            <person name="Vaario L.M."/>
            <person name="Yamada A."/>
            <person name="Yan M."/>
            <person name="Wang P."/>
            <person name="Xu J."/>
            <person name="Bruns T."/>
            <person name="Baldrian P."/>
            <person name="Vilgalys R."/>
            <person name="Dunand C."/>
            <person name="Henrissat B."/>
            <person name="Grigoriev I.V."/>
            <person name="Hibbett D."/>
            <person name="Nagy L.G."/>
            <person name="Martin F.M."/>
        </authorList>
    </citation>
    <scope>NUCLEOTIDE SEQUENCE</scope>
    <source>
        <strain evidence="2">BED1</strain>
    </source>
</reference>
<dbReference type="Proteomes" id="UP001194468">
    <property type="component" value="Unassembled WGS sequence"/>
</dbReference>
<evidence type="ECO:0000313" key="3">
    <source>
        <dbReference type="Proteomes" id="UP001194468"/>
    </source>
</evidence>
<name>A0AAD4C9A6_BOLED</name>
<organism evidence="2 3">
    <name type="scientific">Boletus edulis BED1</name>
    <dbReference type="NCBI Taxonomy" id="1328754"/>
    <lineage>
        <taxon>Eukaryota</taxon>
        <taxon>Fungi</taxon>
        <taxon>Dikarya</taxon>
        <taxon>Basidiomycota</taxon>
        <taxon>Agaricomycotina</taxon>
        <taxon>Agaricomycetes</taxon>
        <taxon>Agaricomycetidae</taxon>
        <taxon>Boletales</taxon>
        <taxon>Boletineae</taxon>
        <taxon>Boletaceae</taxon>
        <taxon>Boletoideae</taxon>
        <taxon>Boletus</taxon>
    </lineage>
</organism>